<dbReference type="PANTHER" id="PTHR43031">
    <property type="entry name" value="FAD-DEPENDENT OXIDOREDUCTASE"/>
    <property type="match status" value="1"/>
</dbReference>
<gene>
    <name evidence="2" type="ORF">FA584_13895</name>
</gene>
<dbReference type="EMBL" id="CP039734">
    <property type="protein sequence ID" value="QIR77231.1"/>
    <property type="molecule type" value="Genomic_DNA"/>
</dbReference>
<dbReference type="AlphaFoldDB" id="A0AA92FJ58"/>
<proteinExistence type="predicted"/>
<reference evidence="2 3" key="1">
    <citation type="journal article" date="2017" name="Environ. Sci. Technol.">
        <title>Organohalide Respiration with Chlorinated Ethenes under Low pH Conditions.</title>
        <authorList>
            <person name="Yang Y."/>
            <person name="Capiro N.L."/>
            <person name="Marcet T.F."/>
            <person name="Yan J."/>
            <person name="Pennell K.D."/>
            <person name="Loffler F.E."/>
        </authorList>
    </citation>
    <scope>NUCLEOTIDE SEQUENCE [LARGE SCALE GENOMIC DNA]</scope>
    <source>
        <strain evidence="2 3">ACSDCE</strain>
    </source>
</reference>
<evidence type="ECO:0000259" key="1">
    <source>
        <dbReference type="PROSITE" id="PS50206"/>
    </source>
</evidence>
<dbReference type="PROSITE" id="PS50206">
    <property type="entry name" value="RHODANESE_3"/>
    <property type="match status" value="1"/>
</dbReference>
<dbReference type="PANTHER" id="PTHR43031:SF1">
    <property type="entry name" value="PYRIDINE NUCLEOTIDE-DISULPHIDE OXIDOREDUCTASE"/>
    <property type="match status" value="1"/>
</dbReference>
<evidence type="ECO:0000313" key="2">
    <source>
        <dbReference type="EMBL" id="QIR77231.1"/>
    </source>
</evidence>
<accession>A0AA92FJ58</accession>
<dbReference type="Gene3D" id="3.40.250.10">
    <property type="entry name" value="Rhodanese-like domain"/>
    <property type="match status" value="1"/>
</dbReference>
<evidence type="ECO:0000313" key="3">
    <source>
        <dbReference type="Proteomes" id="UP000502831"/>
    </source>
</evidence>
<dbReference type="InterPro" id="IPR036873">
    <property type="entry name" value="Rhodanese-like_dom_sf"/>
</dbReference>
<sequence>MDKPNNDEWSEEAMMNLVKTVTRSCEVSGEELHVMLNLRAQKKLDFVLVDIREMYEFSLSCIKGTDMLLPTSTIHQHMDELKKLASKLLIFYCHTGGRTAQMIFILRRMGFSNIAHLSGGIDAFHGEKLKNAPFPKNIRS</sequence>
<protein>
    <submittedName>
        <fullName evidence="2">Rhodanese-like domain-containing protein</fullName>
    </submittedName>
</protein>
<dbReference type="InterPro" id="IPR050229">
    <property type="entry name" value="GlpE_sulfurtransferase"/>
</dbReference>
<dbReference type="RefSeq" id="WP_167750592.1">
    <property type="nucleotide sequence ID" value="NZ_CP039734.2"/>
</dbReference>
<organism evidence="2 3">
    <name type="scientific">Sulfurospirillum diekertiae</name>
    <dbReference type="NCBI Taxonomy" id="1854492"/>
    <lineage>
        <taxon>Bacteria</taxon>
        <taxon>Pseudomonadati</taxon>
        <taxon>Campylobacterota</taxon>
        <taxon>Epsilonproteobacteria</taxon>
        <taxon>Campylobacterales</taxon>
        <taxon>Sulfurospirillaceae</taxon>
        <taxon>Sulfurospirillum</taxon>
    </lineage>
</organism>
<dbReference type="Pfam" id="PF00581">
    <property type="entry name" value="Rhodanese"/>
    <property type="match status" value="1"/>
</dbReference>
<name>A0AA92FJ58_9BACT</name>
<dbReference type="Proteomes" id="UP000502831">
    <property type="component" value="Chromosome"/>
</dbReference>
<dbReference type="SUPFAM" id="SSF52821">
    <property type="entry name" value="Rhodanese/Cell cycle control phosphatase"/>
    <property type="match status" value="1"/>
</dbReference>
<dbReference type="SMART" id="SM00450">
    <property type="entry name" value="RHOD"/>
    <property type="match status" value="1"/>
</dbReference>
<feature type="domain" description="Rhodanese" evidence="1">
    <location>
        <begin position="45"/>
        <end position="133"/>
    </location>
</feature>
<dbReference type="InterPro" id="IPR001763">
    <property type="entry name" value="Rhodanese-like_dom"/>
</dbReference>